<dbReference type="EMBL" id="CACRXK020015250">
    <property type="protein sequence ID" value="CAB4028110.1"/>
    <property type="molecule type" value="Genomic_DNA"/>
</dbReference>
<dbReference type="AlphaFoldDB" id="A0A6S7JGG7"/>
<proteinExistence type="predicted"/>
<protein>
    <submittedName>
        <fullName evidence="1">Uncharacterized protein</fullName>
    </submittedName>
</protein>
<dbReference type="OrthoDB" id="5988423at2759"/>
<feature type="non-terminal residue" evidence="1">
    <location>
        <position position="1"/>
    </location>
</feature>
<comment type="caution">
    <text evidence="1">The sequence shown here is derived from an EMBL/GenBank/DDBJ whole genome shotgun (WGS) entry which is preliminary data.</text>
</comment>
<evidence type="ECO:0000313" key="1">
    <source>
        <dbReference type="EMBL" id="CAB4028110.1"/>
    </source>
</evidence>
<accession>A0A6S7JGG7</accession>
<sequence length="500" mass="57686">MSLLDTTLKDLEEKSTEVVALQREINDINAALKEEKWYSSALKEEVDKLEAEKQERLEAFQNLEQEKHKCTKEFEEKLKLSEQEKTTEVNELKQNLVHALEAKSGSQEEQLSLVQKSSEMNSELVALQSKLKDEEQTRISLEKSCEGMKEELEDKSKTIGDLETQLGERPTAEHVSSLQTHINSLEEQLKNTKLEKESERLELSEKYENTVETTKRLEAKVNELVIEKSSKVEQLQSLQTALEAASGYRKQVEENQGEKQQLVLSMQHELDQTKVAVKEKEQFVEFLQKQLEETKENYQIELNAKDEAKQEVRRLQNLSEEQERQSITRESKLVELEKSLDQSKADISRMEEERNDLIQKIEAGEGISTAINQLNQEKDQLEERLNDCEKQMECQAKENAAKIEELHKRNNEITEELEQSRLDENKLSVSLKEKSDELQNISGNLEETKSELQKKSEVLVAVEASKVAEKNVLEEQIISVQEALQQKIAEHSALQQEHTL</sequence>
<organism evidence="1 2">
    <name type="scientific">Paramuricea clavata</name>
    <name type="common">Red gorgonian</name>
    <name type="synonym">Violescent sea-whip</name>
    <dbReference type="NCBI Taxonomy" id="317549"/>
    <lineage>
        <taxon>Eukaryota</taxon>
        <taxon>Metazoa</taxon>
        <taxon>Cnidaria</taxon>
        <taxon>Anthozoa</taxon>
        <taxon>Octocorallia</taxon>
        <taxon>Malacalcyonacea</taxon>
        <taxon>Plexauridae</taxon>
        <taxon>Paramuricea</taxon>
    </lineage>
</organism>
<dbReference type="Proteomes" id="UP001152795">
    <property type="component" value="Unassembled WGS sequence"/>
</dbReference>
<keyword evidence="2" id="KW-1185">Reference proteome</keyword>
<gene>
    <name evidence="1" type="ORF">PACLA_8A006985</name>
</gene>
<name>A0A6S7JGG7_PARCT</name>
<evidence type="ECO:0000313" key="2">
    <source>
        <dbReference type="Proteomes" id="UP001152795"/>
    </source>
</evidence>
<reference evidence="1" key="1">
    <citation type="submission" date="2020-04" db="EMBL/GenBank/DDBJ databases">
        <authorList>
            <person name="Alioto T."/>
            <person name="Alioto T."/>
            <person name="Gomez Garrido J."/>
        </authorList>
    </citation>
    <scope>NUCLEOTIDE SEQUENCE</scope>
    <source>
        <strain evidence="1">A484AB</strain>
    </source>
</reference>